<dbReference type="Proteomes" id="UP000186141">
    <property type="component" value="Unassembled WGS sequence"/>
</dbReference>
<protein>
    <submittedName>
        <fullName evidence="11">Acetylornithine deacetylase</fullName>
    </submittedName>
</protein>
<evidence type="ECO:0000256" key="9">
    <source>
        <dbReference type="ARBA" id="ARBA00023285"/>
    </source>
</evidence>
<dbReference type="Gene3D" id="3.30.70.360">
    <property type="match status" value="1"/>
</dbReference>
<evidence type="ECO:0000259" key="10">
    <source>
        <dbReference type="Pfam" id="PF07687"/>
    </source>
</evidence>
<dbReference type="EMBL" id="FTOT01000003">
    <property type="protein sequence ID" value="SIS96912.1"/>
    <property type="molecule type" value="Genomic_DNA"/>
</dbReference>
<evidence type="ECO:0000256" key="4">
    <source>
        <dbReference type="ARBA" id="ARBA00022571"/>
    </source>
</evidence>
<dbReference type="Gene3D" id="3.40.630.10">
    <property type="entry name" value="Zn peptidases"/>
    <property type="match status" value="1"/>
</dbReference>
<dbReference type="STRING" id="1086013.SAMN05421774_103347"/>
<organism evidence="11 12">
    <name type="scientific">Gemmobacter megaterium</name>
    <dbReference type="NCBI Taxonomy" id="1086013"/>
    <lineage>
        <taxon>Bacteria</taxon>
        <taxon>Pseudomonadati</taxon>
        <taxon>Pseudomonadota</taxon>
        <taxon>Alphaproteobacteria</taxon>
        <taxon>Rhodobacterales</taxon>
        <taxon>Paracoccaceae</taxon>
        <taxon>Gemmobacter</taxon>
    </lineage>
</organism>
<keyword evidence="6" id="KW-0479">Metal-binding</keyword>
<gene>
    <name evidence="11" type="ORF">SAMN05421774_103347</name>
</gene>
<keyword evidence="12" id="KW-1185">Reference proteome</keyword>
<reference evidence="11 12" key="1">
    <citation type="submission" date="2017-01" db="EMBL/GenBank/DDBJ databases">
        <authorList>
            <person name="Mah S.A."/>
            <person name="Swanson W.J."/>
            <person name="Moy G.W."/>
            <person name="Vacquier V.D."/>
        </authorList>
    </citation>
    <scope>NUCLEOTIDE SEQUENCE [LARGE SCALE GENOMIC DNA]</scope>
    <source>
        <strain evidence="11 12">DSM 26375</strain>
    </source>
</reference>
<dbReference type="SUPFAM" id="SSF53187">
    <property type="entry name" value="Zn-dependent exopeptidases"/>
    <property type="match status" value="1"/>
</dbReference>
<evidence type="ECO:0000256" key="6">
    <source>
        <dbReference type="ARBA" id="ARBA00022723"/>
    </source>
</evidence>
<dbReference type="SUPFAM" id="SSF55031">
    <property type="entry name" value="Bacterial exopeptidase dimerisation domain"/>
    <property type="match status" value="1"/>
</dbReference>
<keyword evidence="4" id="KW-0055">Arginine biosynthesis</keyword>
<evidence type="ECO:0000256" key="8">
    <source>
        <dbReference type="ARBA" id="ARBA00022833"/>
    </source>
</evidence>
<dbReference type="GO" id="GO:0046872">
    <property type="term" value="F:metal ion binding"/>
    <property type="evidence" value="ECO:0007669"/>
    <property type="project" value="UniProtKB-KW"/>
</dbReference>
<feature type="domain" description="Peptidase M20 dimerisation" evidence="10">
    <location>
        <begin position="175"/>
        <end position="285"/>
    </location>
</feature>
<dbReference type="RefSeq" id="WP_076530929.1">
    <property type="nucleotide sequence ID" value="NZ_BMEH01000003.1"/>
</dbReference>
<evidence type="ECO:0000256" key="1">
    <source>
        <dbReference type="ARBA" id="ARBA00001947"/>
    </source>
</evidence>
<dbReference type="InterPro" id="IPR050072">
    <property type="entry name" value="Peptidase_M20A"/>
</dbReference>
<accession>A0A1N7NF56</accession>
<dbReference type="PANTHER" id="PTHR43808:SF31">
    <property type="entry name" value="N-ACETYL-L-CITRULLINE DEACETYLASE"/>
    <property type="match status" value="1"/>
</dbReference>
<keyword evidence="3" id="KW-0963">Cytoplasm</keyword>
<evidence type="ECO:0000313" key="12">
    <source>
        <dbReference type="Proteomes" id="UP000186141"/>
    </source>
</evidence>
<comment type="cofactor">
    <cofactor evidence="1">
        <name>Zn(2+)</name>
        <dbReference type="ChEBI" id="CHEBI:29105"/>
    </cofactor>
</comment>
<dbReference type="NCBIfam" id="TIGR01892">
    <property type="entry name" value="AcOrn-deacetyl"/>
    <property type="match status" value="1"/>
</dbReference>
<name>A0A1N7NF56_9RHOB</name>
<evidence type="ECO:0000313" key="11">
    <source>
        <dbReference type="EMBL" id="SIS96912.1"/>
    </source>
</evidence>
<evidence type="ECO:0000256" key="3">
    <source>
        <dbReference type="ARBA" id="ARBA00022490"/>
    </source>
</evidence>
<keyword evidence="8" id="KW-0862">Zinc</keyword>
<dbReference type="GO" id="GO:0006526">
    <property type="term" value="P:L-arginine biosynthetic process"/>
    <property type="evidence" value="ECO:0007669"/>
    <property type="project" value="UniProtKB-KW"/>
</dbReference>
<dbReference type="InterPro" id="IPR036264">
    <property type="entry name" value="Bact_exopeptidase_dim_dom"/>
</dbReference>
<keyword evidence="7" id="KW-0378">Hydrolase</keyword>
<dbReference type="OrthoDB" id="9809784at2"/>
<dbReference type="Pfam" id="PF01546">
    <property type="entry name" value="Peptidase_M20"/>
    <property type="match status" value="1"/>
</dbReference>
<dbReference type="PROSITE" id="PS00758">
    <property type="entry name" value="ARGE_DAPE_CPG2_1"/>
    <property type="match status" value="1"/>
</dbReference>
<dbReference type="InterPro" id="IPR010169">
    <property type="entry name" value="AcOrn-deacetyl"/>
</dbReference>
<dbReference type="Pfam" id="PF07687">
    <property type="entry name" value="M20_dimer"/>
    <property type="match status" value="1"/>
</dbReference>
<dbReference type="GO" id="GO:0008777">
    <property type="term" value="F:acetylornithine deacetylase activity"/>
    <property type="evidence" value="ECO:0007669"/>
    <property type="project" value="TreeGrafter"/>
</dbReference>
<dbReference type="AlphaFoldDB" id="A0A1N7NF56"/>
<dbReference type="InterPro" id="IPR001261">
    <property type="entry name" value="ArgE/DapE_CS"/>
</dbReference>
<dbReference type="PANTHER" id="PTHR43808">
    <property type="entry name" value="ACETYLORNITHINE DEACETYLASE"/>
    <property type="match status" value="1"/>
</dbReference>
<dbReference type="InterPro" id="IPR002933">
    <property type="entry name" value="Peptidase_M20"/>
</dbReference>
<keyword evidence="9" id="KW-0170">Cobalt</keyword>
<dbReference type="NCBIfam" id="NF005710">
    <property type="entry name" value="PRK07522.1"/>
    <property type="match status" value="1"/>
</dbReference>
<proteinExistence type="inferred from homology"/>
<evidence type="ECO:0000256" key="5">
    <source>
        <dbReference type="ARBA" id="ARBA00022605"/>
    </source>
</evidence>
<evidence type="ECO:0000256" key="2">
    <source>
        <dbReference type="ARBA" id="ARBA00005691"/>
    </source>
</evidence>
<dbReference type="CDD" id="cd03894">
    <property type="entry name" value="M20_ArgE"/>
    <property type="match status" value="1"/>
</dbReference>
<dbReference type="InterPro" id="IPR011650">
    <property type="entry name" value="Peptidase_M20_dimer"/>
</dbReference>
<sequence length="386" mass="40943">MTPSAPLSVTDHLARLVAFPTVSAASNLEMAAAIEAAVAPYGGRCRRFANAERTKTNLLVTFGPEVPGGVLFSGHMDVVPCAGQDWTADPWTLRHVGPRVIGRGVTDMKGFLACCLAAMPAIAAAPLTKPVHFAFSYDEEVGCTGVPPMADWIGASAMRPRLAVIGEPSNMDLITAHKGGMIGWAHVKGVPGHSSQPDKYVNAVMVAAELVAEINRIRDDMKTGPQLDLFDPPFSTIQVNQINGGLHGNIVAEDCAFFWEMRVVPGTDDRAVFDRFARYASDVLEPAMKRVSETAGIRFDVMARIPLLAPTGDAALEAELLTLLDQSAPRGVSYGTEAGHFAVAGIPAVVCGPGDIADAHQPDESIAVSQLDACVTFLERLVATCR</sequence>
<evidence type="ECO:0000256" key="7">
    <source>
        <dbReference type="ARBA" id="ARBA00022801"/>
    </source>
</evidence>
<keyword evidence="5" id="KW-0028">Amino-acid biosynthesis</keyword>
<comment type="similarity">
    <text evidence="2">Belongs to the peptidase M20A family. ArgE subfamily.</text>
</comment>